<organism evidence="1">
    <name type="scientific">marine metagenome</name>
    <dbReference type="NCBI Taxonomy" id="408172"/>
    <lineage>
        <taxon>unclassified sequences</taxon>
        <taxon>metagenomes</taxon>
        <taxon>ecological metagenomes</taxon>
    </lineage>
</organism>
<dbReference type="EMBL" id="UINC01001613">
    <property type="protein sequence ID" value="SUZ84936.1"/>
    <property type="molecule type" value="Genomic_DNA"/>
</dbReference>
<protein>
    <submittedName>
        <fullName evidence="1">Uncharacterized protein</fullName>
    </submittedName>
</protein>
<accession>A0A381QZQ8</accession>
<name>A0A381QZQ8_9ZZZZ</name>
<gene>
    <name evidence="1" type="ORF">METZ01_LOCUS37790</name>
</gene>
<dbReference type="AlphaFoldDB" id="A0A381QZQ8"/>
<proteinExistence type="predicted"/>
<evidence type="ECO:0000313" key="1">
    <source>
        <dbReference type="EMBL" id="SUZ84936.1"/>
    </source>
</evidence>
<dbReference type="PROSITE" id="PS51257">
    <property type="entry name" value="PROKAR_LIPOPROTEIN"/>
    <property type="match status" value="1"/>
</dbReference>
<sequence>MSRWIFILLTTVIIGCSSTTSLRDTPPRSSRNYYVSCPPNVFYCYRKSDLICYRGYRVLTVSPWEENPEMVIECK</sequence>
<reference evidence="1" key="1">
    <citation type="submission" date="2018-05" db="EMBL/GenBank/DDBJ databases">
        <authorList>
            <person name="Lanie J.A."/>
            <person name="Ng W.-L."/>
            <person name="Kazmierczak K.M."/>
            <person name="Andrzejewski T.M."/>
            <person name="Davidsen T.M."/>
            <person name="Wayne K.J."/>
            <person name="Tettelin H."/>
            <person name="Glass J.I."/>
            <person name="Rusch D."/>
            <person name="Podicherti R."/>
            <person name="Tsui H.-C.T."/>
            <person name="Winkler M.E."/>
        </authorList>
    </citation>
    <scope>NUCLEOTIDE SEQUENCE</scope>
</reference>